<evidence type="ECO:0000256" key="2">
    <source>
        <dbReference type="ARBA" id="ARBA00022771"/>
    </source>
</evidence>
<accession>A0A2G5DS07</accession>
<keyword evidence="6" id="KW-1185">Reference proteome</keyword>
<dbReference type="PANTHER" id="PTHR46364">
    <property type="entry name" value="OS08G0421900 PROTEIN"/>
    <property type="match status" value="1"/>
</dbReference>
<dbReference type="STRING" id="218851.A0A2G5DS07"/>
<protein>
    <recommendedName>
        <fullName evidence="4">PHD-type domain-containing protein</fullName>
    </recommendedName>
</protein>
<keyword evidence="1" id="KW-0479">Metal-binding</keyword>
<dbReference type="InterPro" id="IPR011011">
    <property type="entry name" value="Znf_FYVE_PHD"/>
</dbReference>
<dbReference type="SUPFAM" id="SSF57903">
    <property type="entry name" value="FYVE/PHD zinc finger"/>
    <property type="match status" value="1"/>
</dbReference>
<reference evidence="5 6" key="1">
    <citation type="submission" date="2017-09" db="EMBL/GenBank/DDBJ databases">
        <title>WGS assembly of Aquilegia coerulea Goldsmith.</title>
        <authorList>
            <person name="Hodges S."/>
            <person name="Kramer E."/>
            <person name="Nordborg M."/>
            <person name="Tomkins J."/>
            <person name="Borevitz J."/>
            <person name="Derieg N."/>
            <person name="Yan J."/>
            <person name="Mihaltcheva S."/>
            <person name="Hayes R.D."/>
            <person name="Rokhsar D."/>
        </authorList>
    </citation>
    <scope>NUCLEOTIDE SEQUENCE [LARGE SCALE GENOMIC DNA]</scope>
    <source>
        <strain evidence="6">cv. Goldsmith</strain>
    </source>
</reference>
<evidence type="ECO:0000256" key="1">
    <source>
        <dbReference type="ARBA" id="ARBA00022723"/>
    </source>
</evidence>
<dbReference type="Proteomes" id="UP000230069">
    <property type="component" value="Unassembled WGS sequence"/>
</dbReference>
<dbReference type="InterPro" id="IPR013083">
    <property type="entry name" value="Znf_RING/FYVE/PHD"/>
</dbReference>
<keyword evidence="2" id="KW-0863">Zinc-finger</keyword>
<proteinExistence type="predicted"/>
<dbReference type="OrthoDB" id="436852at2759"/>
<evidence type="ECO:0000256" key="3">
    <source>
        <dbReference type="ARBA" id="ARBA00022833"/>
    </source>
</evidence>
<sequence length="66" mass="7902">MVCCDRCGEWFHPRCIKLTINEVKMLDRYTCDECTTEMLKAKNRYDPEMNTKVQIDLWNGIQVKKD</sequence>
<dbReference type="GO" id="GO:0008270">
    <property type="term" value="F:zinc ion binding"/>
    <property type="evidence" value="ECO:0007669"/>
    <property type="project" value="UniProtKB-KW"/>
</dbReference>
<gene>
    <name evidence="5" type="ORF">AQUCO_01500077v1</name>
</gene>
<keyword evidence="3" id="KW-0862">Zinc</keyword>
<evidence type="ECO:0000259" key="4">
    <source>
        <dbReference type="Pfam" id="PF00628"/>
    </source>
</evidence>
<dbReference type="AlphaFoldDB" id="A0A2G5DS07"/>
<dbReference type="Pfam" id="PF00628">
    <property type="entry name" value="PHD"/>
    <property type="match status" value="1"/>
</dbReference>
<evidence type="ECO:0000313" key="6">
    <source>
        <dbReference type="Proteomes" id="UP000230069"/>
    </source>
</evidence>
<feature type="domain" description="PHD-type" evidence="4">
    <location>
        <begin position="1"/>
        <end position="34"/>
    </location>
</feature>
<dbReference type="InterPro" id="IPR019787">
    <property type="entry name" value="Znf_PHD-finger"/>
</dbReference>
<organism evidence="5 6">
    <name type="scientific">Aquilegia coerulea</name>
    <name type="common">Rocky mountain columbine</name>
    <dbReference type="NCBI Taxonomy" id="218851"/>
    <lineage>
        <taxon>Eukaryota</taxon>
        <taxon>Viridiplantae</taxon>
        <taxon>Streptophyta</taxon>
        <taxon>Embryophyta</taxon>
        <taxon>Tracheophyta</taxon>
        <taxon>Spermatophyta</taxon>
        <taxon>Magnoliopsida</taxon>
        <taxon>Ranunculales</taxon>
        <taxon>Ranunculaceae</taxon>
        <taxon>Thalictroideae</taxon>
        <taxon>Aquilegia</taxon>
    </lineage>
</organism>
<dbReference type="EMBL" id="KZ305032">
    <property type="protein sequence ID" value="PIA46310.1"/>
    <property type="molecule type" value="Genomic_DNA"/>
</dbReference>
<evidence type="ECO:0000313" key="5">
    <source>
        <dbReference type="EMBL" id="PIA46310.1"/>
    </source>
</evidence>
<dbReference type="InParanoid" id="A0A2G5DS07"/>
<name>A0A2G5DS07_AQUCA</name>
<dbReference type="Gene3D" id="3.30.40.10">
    <property type="entry name" value="Zinc/RING finger domain, C3HC4 (zinc finger)"/>
    <property type="match status" value="1"/>
</dbReference>